<feature type="domain" description="Glycosyltransferase subfamily 4-like N-terminal" evidence="1">
    <location>
        <begin position="13"/>
        <end position="220"/>
    </location>
</feature>
<dbReference type="Pfam" id="PF13439">
    <property type="entry name" value="Glyco_transf_4"/>
    <property type="match status" value="1"/>
</dbReference>
<dbReference type="SUPFAM" id="SSF53756">
    <property type="entry name" value="UDP-Glycosyltransferase/glycogen phosphorylase"/>
    <property type="match status" value="1"/>
</dbReference>
<organism evidence="2 3">
    <name type="scientific">Mucilaginibacter defluvii</name>
    <dbReference type="NCBI Taxonomy" id="1196019"/>
    <lineage>
        <taxon>Bacteria</taxon>
        <taxon>Pseudomonadati</taxon>
        <taxon>Bacteroidota</taxon>
        <taxon>Sphingobacteriia</taxon>
        <taxon>Sphingobacteriales</taxon>
        <taxon>Sphingobacteriaceae</taxon>
        <taxon>Mucilaginibacter</taxon>
    </lineage>
</organism>
<sequence length="415" mass="45765">MKVTLINTADAGGGAPAACMRLLKALVQNGVDVTMAVQQRLTTEQRVTTTTGKRIAKANFLLERLPFIAFEERDKSVRFAFSPANSGSNILDHPAIQEAEILHLHWTNSGYLSIKNLQQLLQLGKPVVWTLHDMWAFTGGCHYSNGCDHFVNQCGNCWMLRRPKTNDLSHKVWQRKFAMLQSAQNLTIVSCSNWLGNVSRGSGLLGSRPTVAIPNPIDVDTFSPKDKIAVRKKWGIDTDANIILFGAANINDRRKGIIYLVEALHLLKQQTGDAPVQMVIFGKNKHFDTATLPFKVKELSIINAESDLAEIYSAADVFVSPSLEDNLPNMIMESLACGTPVAAFNSGGIPDLIDHQQNGYLAEYKSAADLAAGIRHLLFSEDNVGLSISARQKVLENFTNNKVAKQYIDLYNSIL</sequence>
<dbReference type="EMBL" id="BAABJI010000001">
    <property type="protein sequence ID" value="GAA4904056.1"/>
    <property type="molecule type" value="Genomic_DNA"/>
</dbReference>
<dbReference type="PANTHER" id="PTHR12526:SF637">
    <property type="entry name" value="GLYCOSYLTRANSFERASE EPSF-RELATED"/>
    <property type="match status" value="1"/>
</dbReference>
<evidence type="ECO:0000313" key="2">
    <source>
        <dbReference type="EMBL" id="GAA4904056.1"/>
    </source>
</evidence>
<evidence type="ECO:0000259" key="1">
    <source>
        <dbReference type="Pfam" id="PF13439"/>
    </source>
</evidence>
<dbReference type="InterPro" id="IPR028098">
    <property type="entry name" value="Glyco_trans_4-like_N"/>
</dbReference>
<keyword evidence="3" id="KW-1185">Reference proteome</keyword>
<comment type="caution">
    <text evidence="2">The sequence shown here is derived from an EMBL/GenBank/DDBJ whole genome shotgun (WGS) entry which is preliminary data.</text>
</comment>
<proteinExistence type="predicted"/>
<gene>
    <name evidence="2" type="ORF">GCM10023313_03290</name>
</gene>
<dbReference type="CDD" id="cd03825">
    <property type="entry name" value="GT4_WcaC-like"/>
    <property type="match status" value="1"/>
</dbReference>
<evidence type="ECO:0000313" key="3">
    <source>
        <dbReference type="Proteomes" id="UP001501436"/>
    </source>
</evidence>
<dbReference type="RefSeq" id="WP_345329164.1">
    <property type="nucleotide sequence ID" value="NZ_BAABJI010000001.1"/>
</dbReference>
<protein>
    <submittedName>
        <fullName evidence="2">Glycosyltransferase family 4 protein</fullName>
    </submittedName>
</protein>
<dbReference type="Pfam" id="PF13692">
    <property type="entry name" value="Glyco_trans_1_4"/>
    <property type="match status" value="1"/>
</dbReference>
<dbReference type="Gene3D" id="3.40.50.2000">
    <property type="entry name" value="Glycogen Phosphorylase B"/>
    <property type="match status" value="2"/>
</dbReference>
<name>A0ABP9FIB8_9SPHI</name>
<dbReference type="Proteomes" id="UP001501436">
    <property type="component" value="Unassembled WGS sequence"/>
</dbReference>
<accession>A0ABP9FIB8</accession>
<reference evidence="3" key="1">
    <citation type="journal article" date="2019" name="Int. J. Syst. Evol. Microbiol.">
        <title>The Global Catalogue of Microorganisms (GCM) 10K type strain sequencing project: providing services to taxonomists for standard genome sequencing and annotation.</title>
        <authorList>
            <consortium name="The Broad Institute Genomics Platform"/>
            <consortium name="The Broad Institute Genome Sequencing Center for Infectious Disease"/>
            <person name="Wu L."/>
            <person name="Ma J."/>
        </authorList>
    </citation>
    <scope>NUCLEOTIDE SEQUENCE [LARGE SCALE GENOMIC DNA]</scope>
    <source>
        <strain evidence="3">JCM 18283</strain>
    </source>
</reference>
<dbReference type="PANTHER" id="PTHR12526">
    <property type="entry name" value="GLYCOSYLTRANSFERASE"/>
    <property type="match status" value="1"/>
</dbReference>